<dbReference type="Proteomes" id="UP001161422">
    <property type="component" value="Unassembled WGS sequence"/>
</dbReference>
<name>A0AA37VUG1_9GAMM</name>
<dbReference type="EMBL" id="BSNC01000003">
    <property type="protein sequence ID" value="GLP95889.1"/>
    <property type="molecule type" value="Genomic_DNA"/>
</dbReference>
<accession>A0AA37VUG1</accession>
<evidence type="ECO:0000313" key="2">
    <source>
        <dbReference type="Proteomes" id="UP001161422"/>
    </source>
</evidence>
<dbReference type="AlphaFoldDB" id="A0AA37VUG1"/>
<dbReference type="RefSeq" id="WP_095506455.1">
    <property type="nucleotide sequence ID" value="NZ_BSNC01000003.1"/>
</dbReference>
<dbReference type="Pfam" id="PF10698">
    <property type="entry name" value="DUF2505"/>
    <property type="match status" value="1"/>
</dbReference>
<evidence type="ECO:0000313" key="1">
    <source>
        <dbReference type="EMBL" id="GLP95889.1"/>
    </source>
</evidence>
<evidence type="ECO:0008006" key="3">
    <source>
        <dbReference type="Google" id="ProtNLM"/>
    </source>
</evidence>
<dbReference type="InterPro" id="IPR019639">
    <property type="entry name" value="DUF2505"/>
</dbReference>
<gene>
    <name evidence="1" type="ORF">GCM10007895_11950</name>
</gene>
<protein>
    <recommendedName>
        <fullName evidence="3">DUF2505 domain-containing protein</fullName>
    </recommendedName>
</protein>
<organism evidence="1 2">
    <name type="scientific">Paraferrimonas sedimenticola</name>
    <dbReference type="NCBI Taxonomy" id="375674"/>
    <lineage>
        <taxon>Bacteria</taxon>
        <taxon>Pseudomonadati</taxon>
        <taxon>Pseudomonadota</taxon>
        <taxon>Gammaproteobacteria</taxon>
        <taxon>Alteromonadales</taxon>
        <taxon>Ferrimonadaceae</taxon>
        <taxon>Paraferrimonas</taxon>
    </lineage>
</organism>
<comment type="caution">
    <text evidence="1">The sequence shown here is derived from an EMBL/GenBank/DDBJ whole genome shotgun (WGS) entry which is preliminary data.</text>
</comment>
<sequence length="167" mass="18770">MQIRISHDYQCDPDTLYFAFADGEAVEQKYLALGADAVEFVDHQISDEGCELVTRRELESDIPKVLQSILGQRNTIEQSERWRSEGLEHLCQLKIKLLGVPINIQGQLHIRPTDSGCTNDIQLLVKSAIPLIGGQLEKFVANQCAHMIEAEYAYLTKNLAVSEQSLE</sequence>
<reference evidence="1" key="1">
    <citation type="journal article" date="2014" name="Int. J. Syst. Evol. Microbiol.">
        <title>Complete genome sequence of Corynebacterium casei LMG S-19264T (=DSM 44701T), isolated from a smear-ripened cheese.</title>
        <authorList>
            <consortium name="US DOE Joint Genome Institute (JGI-PGF)"/>
            <person name="Walter F."/>
            <person name="Albersmeier A."/>
            <person name="Kalinowski J."/>
            <person name="Ruckert C."/>
        </authorList>
    </citation>
    <scope>NUCLEOTIDE SEQUENCE</scope>
    <source>
        <strain evidence="1">NBRC 101628</strain>
    </source>
</reference>
<reference evidence="1" key="2">
    <citation type="submission" date="2023-01" db="EMBL/GenBank/DDBJ databases">
        <title>Draft genome sequence of Paraferrimonas sedimenticola strain NBRC 101628.</title>
        <authorList>
            <person name="Sun Q."/>
            <person name="Mori K."/>
        </authorList>
    </citation>
    <scope>NUCLEOTIDE SEQUENCE</scope>
    <source>
        <strain evidence="1">NBRC 101628</strain>
    </source>
</reference>
<proteinExistence type="predicted"/>
<keyword evidence="2" id="KW-1185">Reference proteome</keyword>